<reference evidence="2 3" key="1">
    <citation type="journal article" date="2014" name="Genome Announc.">
        <title>Complete Genome Sequence of Amino Acid-Utilizing Eubacterium acidaminophilum al-2 (DSM 3953).</title>
        <authorList>
            <person name="Poehlein A."/>
            <person name="Andreesen J.R."/>
            <person name="Daniel R."/>
        </authorList>
    </citation>
    <scope>NUCLEOTIDE SEQUENCE [LARGE SCALE GENOMIC DNA]</scope>
    <source>
        <strain evidence="2 3">DSM 3953</strain>
    </source>
</reference>
<dbReference type="KEGG" id="eac:EAL2_c15030"/>
<dbReference type="eggNOG" id="ENOG50346HM">
    <property type="taxonomic scope" value="Bacteria"/>
</dbReference>
<dbReference type="STRING" id="1286171.EAL2_c15030"/>
<organism evidence="2 3">
    <name type="scientific">Peptoclostridium acidaminophilum DSM 3953</name>
    <dbReference type="NCBI Taxonomy" id="1286171"/>
    <lineage>
        <taxon>Bacteria</taxon>
        <taxon>Bacillati</taxon>
        <taxon>Bacillota</taxon>
        <taxon>Clostridia</taxon>
        <taxon>Peptostreptococcales</taxon>
        <taxon>Peptoclostridiaceae</taxon>
        <taxon>Peptoclostridium</taxon>
    </lineage>
</organism>
<dbReference type="EMBL" id="CP007452">
    <property type="protein sequence ID" value="AHM56798.1"/>
    <property type="molecule type" value="Genomic_DNA"/>
</dbReference>
<evidence type="ECO:0000313" key="3">
    <source>
        <dbReference type="Proteomes" id="UP000019591"/>
    </source>
</evidence>
<dbReference type="Proteomes" id="UP000019591">
    <property type="component" value="Chromosome"/>
</dbReference>
<keyword evidence="1" id="KW-1133">Transmembrane helix</keyword>
<evidence type="ECO:0000313" key="2">
    <source>
        <dbReference type="EMBL" id="AHM56798.1"/>
    </source>
</evidence>
<sequence length="168" mass="18961">MRMNKRGFLLMEVAAYAFLTMLLVLMSLEMLTGLKNIYAKAESESELHENAMTVQHFIEARLYGASSITAVTGTNGRKTAWGEFSRGDVDEISFKFGEENVGIYLNRSTKKLFCIIGGAKPGYEFANYVSKMRAEKIQDESGVRLVLLLEKNNCSMETEFLIFIRNCP</sequence>
<evidence type="ECO:0000256" key="1">
    <source>
        <dbReference type="SAM" id="Phobius"/>
    </source>
</evidence>
<protein>
    <submittedName>
        <fullName evidence="2">Uncharacterized protein</fullName>
    </submittedName>
</protein>
<dbReference type="OrthoDB" id="1756047at2"/>
<dbReference type="PATRIC" id="fig|1286171.3.peg.1454"/>
<name>W8TG40_PEPAC</name>
<dbReference type="AlphaFoldDB" id="W8TG40"/>
<accession>W8TG40</accession>
<feature type="transmembrane region" description="Helical" evidence="1">
    <location>
        <begin position="7"/>
        <end position="28"/>
    </location>
</feature>
<keyword evidence="1" id="KW-0812">Transmembrane</keyword>
<keyword evidence="1" id="KW-0472">Membrane</keyword>
<proteinExistence type="predicted"/>
<keyword evidence="3" id="KW-1185">Reference proteome</keyword>
<dbReference type="HOGENOM" id="CLU_1583994_0_0_9"/>
<gene>
    <name evidence="2" type="ORF">EAL2_c15030</name>
</gene>